<gene>
    <name evidence="1" type="ORF">ACFPOF_01600</name>
</gene>
<dbReference type="RefSeq" id="WP_378128947.1">
    <property type="nucleotide sequence ID" value="NZ_JBHSMI010000002.1"/>
</dbReference>
<organism evidence="1 2">
    <name type="scientific">Cohnella soli</name>
    <dbReference type="NCBI Taxonomy" id="425005"/>
    <lineage>
        <taxon>Bacteria</taxon>
        <taxon>Bacillati</taxon>
        <taxon>Bacillota</taxon>
        <taxon>Bacilli</taxon>
        <taxon>Bacillales</taxon>
        <taxon>Paenibacillaceae</taxon>
        <taxon>Cohnella</taxon>
    </lineage>
</organism>
<protein>
    <submittedName>
        <fullName evidence="1">Uncharacterized protein</fullName>
    </submittedName>
</protein>
<evidence type="ECO:0000313" key="1">
    <source>
        <dbReference type="EMBL" id="MFC5401416.1"/>
    </source>
</evidence>
<proteinExistence type="predicted"/>
<keyword evidence="2" id="KW-1185">Reference proteome</keyword>
<sequence length="241" mass="26977">MVYKAKLAIAAGMENILFMSGTWMLEDNYWEALAAAYPSLREFDAACTEAQRTYVVHLAYGTSGAYAEEFVPAALPLLAGLPVQPVRGDQNTDDGELLLFFGDYRLSKEWQAKLPLYKKVVFDREAMARNREIIQQLHDEGACVAIWDHNAGSLSADEEIPLLREFLDRETWRFPRLCEGRDIGVIGVGDSGKVLLINLRDTENRAVLQLPDIKLPFVLKPLSFAVLNPSGALEEFPTIID</sequence>
<name>A0ABW0HMG6_9BACL</name>
<accession>A0ABW0HMG6</accession>
<comment type="caution">
    <text evidence="1">The sequence shown here is derived from an EMBL/GenBank/DDBJ whole genome shotgun (WGS) entry which is preliminary data.</text>
</comment>
<reference evidence="2" key="1">
    <citation type="journal article" date="2019" name="Int. J. Syst. Evol. Microbiol.">
        <title>The Global Catalogue of Microorganisms (GCM) 10K type strain sequencing project: providing services to taxonomists for standard genome sequencing and annotation.</title>
        <authorList>
            <consortium name="The Broad Institute Genomics Platform"/>
            <consortium name="The Broad Institute Genome Sequencing Center for Infectious Disease"/>
            <person name="Wu L."/>
            <person name="Ma J."/>
        </authorList>
    </citation>
    <scope>NUCLEOTIDE SEQUENCE [LARGE SCALE GENOMIC DNA]</scope>
    <source>
        <strain evidence="2">CGMCC 1.18575</strain>
    </source>
</reference>
<dbReference type="EMBL" id="JBHSMI010000002">
    <property type="protein sequence ID" value="MFC5401416.1"/>
    <property type="molecule type" value="Genomic_DNA"/>
</dbReference>
<dbReference type="Proteomes" id="UP001596113">
    <property type="component" value="Unassembled WGS sequence"/>
</dbReference>
<evidence type="ECO:0000313" key="2">
    <source>
        <dbReference type="Proteomes" id="UP001596113"/>
    </source>
</evidence>